<feature type="signal peptide" evidence="7">
    <location>
        <begin position="1"/>
        <end position="19"/>
    </location>
</feature>
<feature type="domain" description="Outer membrane lipoprotein BamD-like" evidence="8">
    <location>
        <begin position="35"/>
        <end position="240"/>
    </location>
</feature>
<evidence type="ECO:0000259" key="8">
    <source>
        <dbReference type="Pfam" id="PF13525"/>
    </source>
</evidence>
<dbReference type="EMBL" id="SWCJ01000031">
    <property type="protein sequence ID" value="TKB49082.1"/>
    <property type="molecule type" value="Genomic_DNA"/>
</dbReference>
<organism evidence="9 10">
    <name type="scientific">Ferrimonas aestuarii</name>
    <dbReference type="NCBI Taxonomy" id="2569539"/>
    <lineage>
        <taxon>Bacteria</taxon>
        <taxon>Pseudomonadati</taxon>
        <taxon>Pseudomonadota</taxon>
        <taxon>Gammaproteobacteria</taxon>
        <taxon>Alteromonadales</taxon>
        <taxon>Ferrimonadaceae</taxon>
        <taxon>Ferrimonas</taxon>
    </lineage>
</organism>
<evidence type="ECO:0000256" key="4">
    <source>
        <dbReference type="ARBA" id="ARBA00023237"/>
    </source>
</evidence>
<gene>
    <name evidence="6" type="primary">bamD</name>
    <name evidence="9" type="ORF">FCL42_21335</name>
</gene>
<dbReference type="GO" id="GO:0043165">
    <property type="term" value="P:Gram-negative-bacterium-type cell outer membrane assembly"/>
    <property type="evidence" value="ECO:0007669"/>
    <property type="project" value="UniProtKB-UniRule"/>
</dbReference>
<comment type="subcellular location">
    <subcellularLocation>
        <location evidence="6">Cell outer membrane</location>
        <topology evidence="6">Lipid-anchor</topology>
    </subcellularLocation>
</comment>
<evidence type="ECO:0000256" key="5">
    <source>
        <dbReference type="ARBA" id="ARBA00023288"/>
    </source>
</evidence>
<comment type="similarity">
    <text evidence="6">Belongs to the BamD family.</text>
</comment>
<keyword evidence="10" id="KW-1185">Reference proteome</keyword>
<evidence type="ECO:0000256" key="2">
    <source>
        <dbReference type="ARBA" id="ARBA00023136"/>
    </source>
</evidence>
<dbReference type="PANTHER" id="PTHR37423:SF1">
    <property type="entry name" value="OUTER MEMBRANE PROTEIN ASSEMBLY FACTOR BAMD"/>
    <property type="match status" value="1"/>
</dbReference>
<reference evidence="9 10" key="1">
    <citation type="submission" date="2019-04" db="EMBL/GenBank/DDBJ databases">
        <authorList>
            <person name="Hwang J.C."/>
        </authorList>
    </citation>
    <scope>NUCLEOTIDE SEQUENCE [LARGE SCALE GENOMIC DNA]</scope>
    <source>
        <strain evidence="9 10">IMCC35002</strain>
    </source>
</reference>
<dbReference type="SUPFAM" id="SSF48452">
    <property type="entry name" value="TPR-like"/>
    <property type="match status" value="1"/>
</dbReference>
<dbReference type="InterPro" id="IPR011990">
    <property type="entry name" value="TPR-like_helical_dom_sf"/>
</dbReference>
<dbReference type="PANTHER" id="PTHR37423">
    <property type="entry name" value="SOLUBLE LYTIC MUREIN TRANSGLYCOSYLASE-RELATED"/>
    <property type="match status" value="1"/>
</dbReference>
<sequence length="256" mass="29065">MRKLAGSLLLALASSIMITGCSTTQGNQEAYKVEDRSPEGLYSDARQAMEAGNFTKATTILETLDSRYPFGTYKTQVQLDLIYAYYKLDDTASALANVDRFVRLNPTHKDIDYVYYMRGLINMQADSYLFHDLFEIDRTDRDPTNARAAFKDFEKLVKTFPDSRYAADGRQRMIAIKNRLAEYSLRVAEYYVKMEAWMAAASRAQQILETYPGTPAVEKCLEIMVTSYDKLGQETLKQHALQVLAATYPQNDLAAE</sequence>
<keyword evidence="2 6" id="KW-0472">Membrane</keyword>
<dbReference type="Proteomes" id="UP000305675">
    <property type="component" value="Unassembled WGS sequence"/>
</dbReference>
<dbReference type="Pfam" id="PF13525">
    <property type="entry name" value="YfiO"/>
    <property type="match status" value="1"/>
</dbReference>
<dbReference type="GO" id="GO:0051205">
    <property type="term" value="P:protein insertion into membrane"/>
    <property type="evidence" value="ECO:0007669"/>
    <property type="project" value="UniProtKB-UniRule"/>
</dbReference>
<keyword evidence="5 6" id="KW-0449">Lipoprotein</keyword>
<dbReference type="InterPro" id="IPR017689">
    <property type="entry name" value="BamD"/>
</dbReference>
<evidence type="ECO:0000256" key="7">
    <source>
        <dbReference type="SAM" id="SignalP"/>
    </source>
</evidence>
<dbReference type="GO" id="GO:1990063">
    <property type="term" value="C:Bam protein complex"/>
    <property type="evidence" value="ECO:0007669"/>
    <property type="project" value="TreeGrafter"/>
</dbReference>
<keyword evidence="1 6" id="KW-0732">Signal</keyword>
<dbReference type="InterPro" id="IPR039565">
    <property type="entry name" value="BamD-like"/>
</dbReference>
<proteinExistence type="inferred from homology"/>
<name>A0A4U1BDL7_9GAMM</name>
<accession>A0A4U1BDL7</accession>
<dbReference type="OrthoDB" id="9779191at2"/>
<keyword evidence="4 6" id="KW-0998">Cell outer membrane</keyword>
<dbReference type="HAMAP" id="MF_00922">
    <property type="entry name" value="OM_assembly_BamD"/>
    <property type="match status" value="1"/>
</dbReference>
<comment type="subunit">
    <text evidence="6">Part of the Bam complex.</text>
</comment>
<evidence type="ECO:0000313" key="10">
    <source>
        <dbReference type="Proteomes" id="UP000305675"/>
    </source>
</evidence>
<evidence type="ECO:0000256" key="3">
    <source>
        <dbReference type="ARBA" id="ARBA00023139"/>
    </source>
</evidence>
<dbReference type="PROSITE" id="PS51257">
    <property type="entry name" value="PROKAR_LIPOPROTEIN"/>
    <property type="match status" value="1"/>
</dbReference>
<dbReference type="Gene3D" id="1.25.40.10">
    <property type="entry name" value="Tetratricopeptide repeat domain"/>
    <property type="match status" value="1"/>
</dbReference>
<comment type="function">
    <text evidence="6">Part of the outer membrane protein assembly complex, which is involved in assembly and insertion of beta-barrel proteins into the outer membrane.</text>
</comment>
<keyword evidence="3 6" id="KW-0564">Palmitate</keyword>
<dbReference type="CDD" id="cd15830">
    <property type="entry name" value="BamD"/>
    <property type="match status" value="1"/>
</dbReference>
<evidence type="ECO:0000256" key="6">
    <source>
        <dbReference type="HAMAP-Rule" id="MF_00922"/>
    </source>
</evidence>
<feature type="chain" id="PRO_5021051513" description="Outer membrane protein assembly factor BamD" evidence="7">
    <location>
        <begin position="20"/>
        <end position="256"/>
    </location>
</feature>
<dbReference type="NCBIfam" id="TIGR03302">
    <property type="entry name" value="OM_YfiO"/>
    <property type="match status" value="1"/>
</dbReference>
<dbReference type="RefSeq" id="WP_136865445.1">
    <property type="nucleotide sequence ID" value="NZ_SWCJ01000031.1"/>
</dbReference>
<evidence type="ECO:0000256" key="1">
    <source>
        <dbReference type="ARBA" id="ARBA00022729"/>
    </source>
</evidence>
<dbReference type="AlphaFoldDB" id="A0A4U1BDL7"/>
<evidence type="ECO:0000313" key="9">
    <source>
        <dbReference type="EMBL" id="TKB49082.1"/>
    </source>
</evidence>
<protein>
    <recommendedName>
        <fullName evidence="6">Outer membrane protein assembly factor BamD</fullName>
    </recommendedName>
</protein>
<comment type="caution">
    <text evidence="9">The sequence shown here is derived from an EMBL/GenBank/DDBJ whole genome shotgun (WGS) entry which is preliminary data.</text>
</comment>